<dbReference type="InterPro" id="IPR014001">
    <property type="entry name" value="Helicase_ATP-bd"/>
</dbReference>
<dbReference type="GO" id="GO:0009378">
    <property type="term" value="F:four-way junction helicase activity"/>
    <property type="evidence" value="ECO:0007669"/>
    <property type="project" value="TreeGrafter"/>
</dbReference>
<dbReference type="Gene3D" id="3.40.50.300">
    <property type="entry name" value="P-loop containing nucleotide triphosphate hydrolases"/>
    <property type="match status" value="1"/>
</dbReference>
<evidence type="ECO:0000313" key="8">
    <source>
        <dbReference type="RefSeq" id="XP_019627731.1"/>
    </source>
</evidence>
<dbReference type="KEGG" id="bbel:109472402"/>
<dbReference type="EC" id="5.6.2.4" evidence="5"/>
<reference evidence="8" key="1">
    <citation type="submission" date="2025-08" db="UniProtKB">
        <authorList>
            <consortium name="RefSeq"/>
        </authorList>
    </citation>
    <scope>IDENTIFICATION</scope>
    <source>
        <tissue evidence="8">Gonad</tissue>
    </source>
</reference>
<dbReference type="GO" id="GO:0003677">
    <property type="term" value="F:DNA binding"/>
    <property type="evidence" value="ECO:0007669"/>
    <property type="project" value="UniProtKB-KW"/>
</dbReference>
<dbReference type="FunFam" id="3.40.50.300:FF:002450">
    <property type="entry name" value="Predicted protein"/>
    <property type="match status" value="1"/>
</dbReference>
<dbReference type="SMART" id="SM00487">
    <property type="entry name" value="DEXDc"/>
    <property type="match status" value="1"/>
</dbReference>
<dbReference type="GO" id="GO:0005524">
    <property type="term" value="F:ATP binding"/>
    <property type="evidence" value="ECO:0007669"/>
    <property type="project" value="InterPro"/>
</dbReference>
<keyword evidence="3" id="KW-0413">Isomerase</keyword>
<dbReference type="GO" id="GO:0005737">
    <property type="term" value="C:cytoplasm"/>
    <property type="evidence" value="ECO:0007669"/>
    <property type="project" value="TreeGrafter"/>
</dbReference>
<evidence type="ECO:0000256" key="3">
    <source>
        <dbReference type="ARBA" id="ARBA00023235"/>
    </source>
</evidence>
<evidence type="ECO:0000256" key="4">
    <source>
        <dbReference type="ARBA" id="ARBA00034617"/>
    </source>
</evidence>
<protein>
    <recommendedName>
        <fullName evidence="5">DNA 3'-5' helicase</fullName>
        <ecNumber evidence="5">5.6.2.4</ecNumber>
    </recommendedName>
</protein>
<dbReference type="AlphaFoldDB" id="A0A6P4ZDJ1"/>
<gene>
    <name evidence="8" type="primary">LOC109472402</name>
</gene>
<evidence type="ECO:0000256" key="2">
    <source>
        <dbReference type="ARBA" id="ARBA00023125"/>
    </source>
</evidence>
<accession>A0A6P4ZDJ1</accession>
<comment type="catalytic activity">
    <reaction evidence="4">
        <text>Couples ATP hydrolysis with the unwinding of duplex DNA by translocating in the 3'-5' direction.</text>
        <dbReference type="EC" id="5.6.2.4"/>
    </reaction>
</comment>
<sequence>MAAAEAEASAYSASFIDQAILSVEAELDGISGLKAEQKGALKAILNGEDVLALLPTGFGKSLIYQVLPRVCKKLPIVIVVSPLVALMEDQIKEASKFGVSAAQLGKSDEEILSGKAELVFGSPESWLLNEKWRGMLASSRYRRNIVAIVVDEVHMTYKWGEGPKGNPAFRESFSRLGELRSLVKEGTPILALTASADRPSRDRVIKILRIIFEVFDDIPEPEPSKLTQTPVPSVSFNGYFDEDSDDDDALYHALDDTDFSALNMYDSDEEHEN</sequence>
<keyword evidence="2" id="KW-0238">DNA-binding</keyword>
<dbReference type="SUPFAM" id="SSF52540">
    <property type="entry name" value="P-loop containing nucleoside triphosphate hydrolases"/>
    <property type="match status" value="1"/>
</dbReference>
<feature type="domain" description="Helicase ATP-binding" evidence="6">
    <location>
        <begin position="41"/>
        <end position="214"/>
    </location>
</feature>
<dbReference type="GO" id="GO:0005694">
    <property type="term" value="C:chromosome"/>
    <property type="evidence" value="ECO:0007669"/>
    <property type="project" value="TreeGrafter"/>
</dbReference>
<proteinExistence type="inferred from homology"/>
<dbReference type="CDD" id="cd17920">
    <property type="entry name" value="DEXHc_RecQ"/>
    <property type="match status" value="1"/>
</dbReference>
<dbReference type="Pfam" id="PF00270">
    <property type="entry name" value="DEAD"/>
    <property type="match status" value="1"/>
</dbReference>
<dbReference type="GO" id="GO:0000724">
    <property type="term" value="P:double-strand break repair via homologous recombination"/>
    <property type="evidence" value="ECO:0007669"/>
    <property type="project" value="TreeGrafter"/>
</dbReference>
<dbReference type="GeneID" id="109472402"/>
<comment type="similarity">
    <text evidence="1">Belongs to the helicase family. RecQ subfamily.</text>
</comment>
<dbReference type="InterPro" id="IPR027417">
    <property type="entry name" value="P-loop_NTPase"/>
</dbReference>
<evidence type="ECO:0000313" key="7">
    <source>
        <dbReference type="Proteomes" id="UP000515135"/>
    </source>
</evidence>
<name>A0A6P4ZDJ1_BRABE</name>
<dbReference type="PROSITE" id="PS51192">
    <property type="entry name" value="HELICASE_ATP_BIND_1"/>
    <property type="match status" value="1"/>
</dbReference>
<dbReference type="InterPro" id="IPR011545">
    <property type="entry name" value="DEAD/DEAH_box_helicase_dom"/>
</dbReference>
<evidence type="ECO:0000256" key="1">
    <source>
        <dbReference type="ARBA" id="ARBA00005446"/>
    </source>
</evidence>
<keyword evidence="7" id="KW-1185">Reference proteome</keyword>
<dbReference type="Proteomes" id="UP000515135">
    <property type="component" value="Unplaced"/>
</dbReference>
<dbReference type="PANTHER" id="PTHR13710">
    <property type="entry name" value="DNA HELICASE RECQ FAMILY MEMBER"/>
    <property type="match status" value="1"/>
</dbReference>
<dbReference type="OrthoDB" id="10261556at2759"/>
<evidence type="ECO:0000256" key="5">
    <source>
        <dbReference type="ARBA" id="ARBA00034808"/>
    </source>
</evidence>
<dbReference type="GO" id="GO:0043138">
    <property type="term" value="F:3'-5' DNA helicase activity"/>
    <property type="evidence" value="ECO:0007669"/>
    <property type="project" value="UniProtKB-EC"/>
</dbReference>
<dbReference type="RefSeq" id="XP_019627731.1">
    <property type="nucleotide sequence ID" value="XM_019772172.1"/>
</dbReference>
<evidence type="ECO:0000259" key="6">
    <source>
        <dbReference type="PROSITE" id="PS51192"/>
    </source>
</evidence>
<organism evidence="7 8">
    <name type="scientific">Branchiostoma belcheri</name>
    <name type="common">Amphioxus</name>
    <dbReference type="NCBI Taxonomy" id="7741"/>
    <lineage>
        <taxon>Eukaryota</taxon>
        <taxon>Metazoa</taxon>
        <taxon>Chordata</taxon>
        <taxon>Cephalochordata</taxon>
        <taxon>Leptocardii</taxon>
        <taxon>Amphioxiformes</taxon>
        <taxon>Branchiostomatidae</taxon>
        <taxon>Branchiostoma</taxon>
    </lineage>
</organism>
<dbReference type="PANTHER" id="PTHR13710:SF105">
    <property type="entry name" value="ATP-DEPENDENT DNA HELICASE Q1"/>
    <property type="match status" value="1"/>
</dbReference>